<evidence type="ECO:0000259" key="2">
    <source>
        <dbReference type="PROSITE" id="PS50076"/>
    </source>
</evidence>
<feature type="domain" description="J" evidence="2">
    <location>
        <begin position="7"/>
        <end position="86"/>
    </location>
</feature>
<sequence>MTPEIERAFRRLGVTPDADPSQIRSAWKAMVRVYHPDQVKHDKTEANRRLAELNAAFDLISTWTPEDARAYCAARAKRRAAQNRARQAQAEQREARQRAAQKRKDEAEAREIFEEHARCRAAELDRRDAKMRAARADARGSKHRNGVTPRDKFLAALRELAPRKPSSDLGFV</sequence>
<reference evidence="3 4" key="1">
    <citation type="submission" date="2024-08" db="EMBL/GenBank/DDBJ databases">
        <title>Tateyamaria sp. nov., isolated from marine algae.</title>
        <authorList>
            <person name="Choi B.J."/>
            <person name="Kim J.M."/>
            <person name="Lee J.K."/>
            <person name="Choi D.G."/>
            <person name="Bayburt H."/>
            <person name="Baek J.H."/>
            <person name="Han D.M."/>
            <person name="Jeon C.O."/>
        </authorList>
    </citation>
    <scope>NUCLEOTIDE SEQUENCE [LARGE SCALE GENOMIC DNA]</scope>
    <source>
        <strain evidence="3 4">KMU-156</strain>
    </source>
</reference>
<dbReference type="InterPro" id="IPR036869">
    <property type="entry name" value="J_dom_sf"/>
</dbReference>
<dbReference type="EMBL" id="JBHDIY010000002">
    <property type="protein sequence ID" value="MFL4470597.1"/>
    <property type="molecule type" value="Genomic_DNA"/>
</dbReference>
<proteinExistence type="predicted"/>
<name>A0ABW8UUJ2_9RHOB</name>
<dbReference type="Pfam" id="PF00226">
    <property type="entry name" value="DnaJ"/>
    <property type="match status" value="1"/>
</dbReference>
<feature type="region of interest" description="Disordered" evidence="1">
    <location>
        <begin position="80"/>
        <end position="109"/>
    </location>
</feature>
<comment type="caution">
    <text evidence="3">The sequence shown here is derived from an EMBL/GenBank/DDBJ whole genome shotgun (WGS) entry which is preliminary data.</text>
</comment>
<dbReference type="CDD" id="cd06257">
    <property type="entry name" value="DnaJ"/>
    <property type="match status" value="1"/>
</dbReference>
<organism evidence="3 4">
    <name type="scientific">Tateyamaria armeniaca</name>
    <dbReference type="NCBI Taxonomy" id="2518930"/>
    <lineage>
        <taxon>Bacteria</taxon>
        <taxon>Pseudomonadati</taxon>
        <taxon>Pseudomonadota</taxon>
        <taxon>Alphaproteobacteria</taxon>
        <taxon>Rhodobacterales</taxon>
        <taxon>Roseobacteraceae</taxon>
        <taxon>Tateyamaria</taxon>
    </lineage>
</organism>
<gene>
    <name evidence="3" type="ORF">ACERZ8_12165</name>
</gene>
<dbReference type="SUPFAM" id="SSF46565">
    <property type="entry name" value="Chaperone J-domain"/>
    <property type="match status" value="1"/>
</dbReference>
<dbReference type="PRINTS" id="PR00625">
    <property type="entry name" value="JDOMAIN"/>
</dbReference>
<dbReference type="PROSITE" id="PS50076">
    <property type="entry name" value="DNAJ_2"/>
    <property type="match status" value="1"/>
</dbReference>
<evidence type="ECO:0000313" key="4">
    <source>
        <dbReference type="Proteomes" id="UP001627408"/>
    </source>
</evidence>
<dbReference type="Proteomes" id="UP001627408">
    <property type="component" value="Unassembled WGS sequence"/>
</dbReference>
<feature type="compositionally biased region" description="Basic and acidic residues" evidence="1">
    <location>
        <begin position="91"/>
        <end position="109"/>
    </location>
</feature>
<dbReference type="RefSeq" id="WP_407592445.1">
    <property type="nucleotide sequence ID" value="NZ_JBHDIY010000002.1"/>
</dbReference>
<dbReference type="InterPro" id="IPR001623">
    <property type="entry name" value="DnaJ_domain"/>
</dbReference>
<dbReference type="Gene3D" id="1.10.287.110">
    <property type="entry name" value="DnaJ domain"/>
    <property type="match status" value="1"/>
</dbReference>
<evidence type="ECO:0000313" key="3">
    <source>
        <dbReference type="EMBL" id="MFL4470597.1"/>
    </source>
</evidence>
<dbReference type="SMART" id="SM00271">
    <property type="entry name" value="DnaJ"/>
    <property type="match status" value="1"/>
</dbReference>
<keyword evidence="4" id="KW-1185">Reference proteome</keyword>
<evidence type="ECO:0000256" key="1">
    <source>
        <dbReference type="SAM" id="MobiDB-lite"/>
    </source>
</evidence>
<accession>A0ABW8UUJ2</accession>
<protein>
    <submittedName>
        <fullName evidence="3">J domain-containing protein</fullName>
    </submittedName>
</protein>